<evidence type="ECO:0000256" key="3">
    <source>
        <dbReference type="ARBA" id="ARBA00022833"/>
    </source>
</evidence>
<accession>A0A835D610</accession>
<keyword evidence="3" id="KW-0862">Zinc</keyword>
<dbReference type="GO" id="GO:0008270">
    <property type="term" value="F:zinc ion binding"/>
    <property type="evidence" value="ECO:0007669"/>
    <property type="project" value="UniProtKB-KW"/>
</dbReference>
<organism evidence="8 9">
    <name type="scientific">Tetracentron sinense</name>
    <name type="common">Spur-leaf</name>
    <dbReference type="NCBI Taxonomy" id="13715"/>
    <lineage>
        <taxon>Eukaryota</taxon>
        <taxon>Viridiplantae</taxon>
        <taxon>Streptophyta</taxon>
        <taxon>Embryophyta</taxon>
        <taxon>Tracheophyta</taxon>
        <taxon>Spermatophyta</taxon>
        <taxon>Magnoliopsida</taxon>
        <taxon>Trochodendrales</taxon>
        <taxon>Trochodendraceae</taxon>
        <taxon>Tetracentron</taxon>
    </lineage>
</organism>
<dbReference type="OrthoDB" id="337575at2759"/>
<gene>
    <name evidence="8" type="ORF">HHK36_023625</name>
</gene>
<keyword evidence="6" id="KW-0472">Membrane</keyword>
<keyword evidence="6" id="KW-1133">Transmembrane helix</keyword>
<dbReference type="Gene3D" id="3.30.40.10">
    <property type="entry name" value="Zinc/RING finger domain, C3HC4 (zinc finger)"/>
    <property type="match status" value="1"/>
</dbReference>
<comment type="caution">
    <text evidence="8">The sequence shown here is derived from an EMBL/GenBank/DDBJ whole genome shotgun (WGS) entry which is preliminary data.</text>
</comment>
<dbReference type="OMA" id="CANNVTE"/>
<evidence type="ECO:0000256" key="5">
    <source>
        <dbReference type="SAM" id="MobiDB-lite"/>
    </source>
</evidence>
<dbReference type="InterPro" id="IPR017907">
    <property type="entry name" value="Znf_RING_CS"/>
</dbReference>
<keyword evidence="6" id="KW-0812">Transmembrane</keyword>
<reference evidence="8 9" key="1">
    <citation type="submission" date="2020-04" db="EMBL/GenBank/DDBJ databases">
        <title>Plant Genome Project.</title>
        <authorList>
            <person name="Zhang R.-G."/>
        </authorList>
    </citation>
    <scope>NUCLEOTIDE SEQUENCE [LARGE SCALE GENOMIC DNA]</scope>
    <source>
        <strain evidence="8">YNK0</strain>
        <tissue evidence="8">Leaf</tissue>
    </source>
</reference>
<keyword evidence="2 4" id="KW-0863">Zinc-finger</keyword>
<dbReference type="SUPFAM" id="SSF57850">
    <property type="entry name" value="RING/U-box"/>
    <property type="match status" value="1"/>
</dbReference>
<dbReference type="PROSITE" id="PS00518">
    <property type="entry name" value="ZF_RING_1"/>
    <property type="match status" value="1"/>
</dbReference>
<feature type="transmembrane region" description="Helical" evidence="6">
    <location>
        <begin position="12"/>
        <end position="29"/>
    </location>
</feature>
<dbReference type="CDD" id="cd16531">
    <property type="entry name" value="RING-HC_RING1-like"/>
    <property type="match status" value="1"/>
</dbReference>
<evidence type="ECO:0000313" key="8">
    <source>
        <dbReference type="EMBL" id="KAF8391321.1"/>
    </source>
</evidence>
<evidence type="ECO:0000313" key="9">
    <source>
        <dbReference type="Proteomes" id="UP000655225"/>
    </source>
</evidence>
<protein>
    <recommendedName>
        <fullName evidence="7">RING-type domain-containing protein</fullName>
    </recommendedName>
</protein>
<name>A0A835D610_TETSI</name>
<evidence type="ECO:0000256" key="6">
    <source>
        <dbReference type="SAM" id="Phobius"/>
    </source>
</evidence>
<dbReference type="PANTHER" id="PTHR46537:SF3">
    <property type="entry name" value="E3 UBIQUITIN-PROTEIN LIGASE RING1A"/>
    <property type="match status" value="1"/>
</dbReference>
<evidence type="ECO:0000256" key="1">
    <source>
        <dbReference type="ARBA" id="ARBA00022723"/>
    </source>
</evidence>
<feature type="domain" description="RING-type" evidence="7">
    <location>
        <begin position="50"/>
        <end position="77"/>
    </location>
</feature>
<keyword evidence="1" id="KW-0479">Metal-binding</keyword>
<keyword evidence="9" id="KW-1185">Reference proteome</keyword>
<dbReference type="InterPro" id="IPR013083">
    <property type="entry name" value="Znf_RING/FYVE/PHD"/>
</dbReference>
<sequence length="387" mass="43122">MLMSLLSDFVAGLIYILCGGSSWLLLAILEEEKLISRFVWPGIIRKTRTVMECLHRFCRECIDKSMRLGNNECPACRTHCASRRSLRDDPNYDALIAALYPDIDKYEEEELAFHEEEKTRNKQIQASIAQTFRRQTEALGRRRTPAAFVRRSQSNYYRNPHMRGRRNFRGSELQGSDDDVDANGNDGGKDSSSADEHCTDVKQKRCRRWGGPRFSLPSSAAANADGGCDENDLEVSRESISASPGLVGNPEVLVWGKGGVRSHTRYGSASGGGGRNARSSRLTKLVDYLRNLEGNDDEYVALQTSVKAEEVEILVVKEPCYTAPDQYVSALNPSTSTDNSMPKSRDVNPCKGQLQILEAQETLARLQANCTSSRGHLILAYRQKVSS</sequence>
<dbReference type="EMBL" id="JABCRI010000017">
    <property type="protein sequence ID" value="KAF8391321.1"/>
    <property type="molecule type" value="Genomic_DNA"/>
</dbReference>
<dbReference type="PROSITE" id="PS50089">
    <property type="entry name" value="ZF_RING_2"/>
    <property type="match status" value="1"/>
</dbReference>
<dbReference type="InterPro" id="IPR001841">
    <property type="entry name" value="Znf_RING"/>
</dbReference>
<feature type="region of interest" description="Disordered" evidence="5">
    <location>
        <begin position="134"/>
        <end position="231"/>
    </location>
</feature>
<evidence type="ECO:0000256" key="4">
    <source>
        <dbReference type="PROSITE-ProRule" id="PRU00175"/>
    </source>
</evidence>
<proteinExistence type="predicted"/>
<dbReference type="InterPro" id="IPR044592">
    <property type="entry name" value="RING1A/B"/>
</dbReference>
<evidence type="ECO:0000259" key="7">
    <source>
        <dbReference type="PROSITE" id="PS50089"/>
    </source>
</evidence>
<dbReference type="Proteomes" id="UP000655225">
    <property type="component" value="Unassembled WGS sequence"/>
</dbReference>
<dbReference type="AlphaFoldDB" id="A0A835D610"/>
<evidence type="ECO:0000256" key="2">
    <source>
        <dbReference type="ARBA" id="ARBA00022771"/>
    </source>
</evidence>
<feature type="compositionally biased region" description="Basic and acidic residues" evidence="5">
    <location>
        <begin position="187"/>
        <end position="203"/>
    </location>
</feature>
<dbReference type="Pfam" id="PF13923">
    <property type="entry name" value="zf-C3HC4_2"/>
    <property type="match status" value="1"/>
</dbReference>
<dbReference type="PANTHER" id="PTHR46537">
    <property type="entry name" value="OS11G0578200 PROTEIN"/>
    <property type="match status" value="1"/>
</dbReference>